<reference evidence="2" key="1">
    <citation type="journal article" date="2012" name="Nat. Biotechnol.">
        <title>Reference genome sequence of the model plant Setaria.</title>
        <authorList>
            <person name="Bennetzen J.L."/>
            <person name="Schmutz J."/>
            <person name="Wang H."/>
            <person name="Percifield R."/>
            <person name="Hawkins J."/>
            <person name="Pontaroli A.C."/>
            <person name="Estep M."/>
            <person name="Feng L."/>
            <person name="Vaughn J.N."/>
            <person name="Grimwood J."/>
            <person name="Jenkins J."/>
            <person name="Barry K."/>
            <person name="Lindquist E."/>
            <person name="Hellsten U."/>
            <person name="Deshpande S."/>
            <person name="Wang X."/>
            <person name="Wu X."/>
            <person name="Mitros T."/>
            <person name="Triplett J."/>
            <person name="Yang X."/>
            <person name="Ye C.Y."/>
            <person name="Mauro-Herrera M."/>
            <person name="Wang L."/>
            <person name="Li P."/>
            <person name="Sharma M."/>
            <person name="Sharma R."/>
            <person name="Ronald P.C."/>
            <person name="Panaud O."/>
            <person name="Kellogg E.A."/>
            <person name="Brutnell T.P."/>
            <person name="Doust A.N."/>
            <person name="Tuskan G.A."/>
            <person name="Rokhsar D."/>
            <person name="Devos K.M."/>
        </authorList>
    </citation>
    <scope>NUCLEOTIDE SEQUENCE [LARGE SCALE GENOMIC DNA]</scope>
    <source>
        <strain evidence="2">cv. Yugu1</strain>
    </source>
</reference>
<organism evidence="1 2">
    <name type="scientific">Setaria italica</name>
    <name type="common">Foxtail millet</name>
    <name type="synonym">Panicum italicum</name>
    <dbReference type="NCBI Taxonomy" id="4555"/>
    <lineage>
        <taxon>Eukaryota</taxon>
        <taxon>Viridiplantae</taxon>
        <taxon>Streptophyta</taxon>
        <taxon>Embryophyta</taxon>
        <taxon>Tracheophyta</taxon>
        <taxon>Spermatophyta</taxon>
        <taxon>Magnoliopsida</taxon>
        <taxon>Liliopsida</taxon>
        <taxon>Poales</taxon>
        <taxon>Poaceae</taxon>
        <taxon>PACMAD clade</taxon>
        <taxon>Panicoideae</taxon>
        <taxon>Panicodae</taxon>
        <taxon>Paniceae</taxon>
        <taxon>Cenchrinae</taxon>
        <taxon>Setaria</taxon>
    </lineage>
</organism>
<dbReference type="EnsemblPlants" id="KQK86487">
    <property type="protein sequence ID" value="KQK86487"/>
    <property type="gene ID" value="SETIT_039328mg"/>
</dbReference>
<keyword evidence="2" id="KW-1185">Reference proteome</keyword>
<accession>K4AKA5</accession>
<protein>
    <submittedName>
        <fullName evidence="1">Uncharacterized protein</fullName>
    </submittedName>
</protein>
<dbReference type="AlphaFoldDB" id="K4AKA5"/>
<dbReference type="InParanoid" id="K4AKA5"/>
<dbReference type="Proteomes" id="UP000004995">
    <property type="component" value="Unassembled WGS sequence"/>
</dbReference>
<proteinExistence type="predicted"/>
<evidence type="ECO:0000313" key="2">
    <source>
        <dbReference type="Proteomes" id="UP000004995"/>
    </source>
</evidence>
<dbReference type="HOGENOM" id="CLU_1450000_0_0_1"/>
<name>K4AKA5_SETIT</name>
<reference evidence="1" key="2">
    <citation type="submission" date="2018-08" db="UniProtKB">
        <authorList>
            <consortium name="EnsemblPlants"/>
        </authorList>
    </citation>
    <scope>IDENTIFICATION</scope>
    <source>
        <strain evidence="1">Yugu1</strain>
    </source>
</reference>
<dbReference type="Gramene" id="KQK86487">
    <property type="protein sequence ID" value="KQK86487"/>
    <property type="gene ID" value="SETIT_039328mg"/>
</dbReference>
<dbReference type="EMBL" id="AGNK02005307">
    <property type="status" value="NOT_ANNOTATED_CDS"/>
    <property type="molecule type" value="Genomic_DNA"/>
</dbReference>
<evidence type="ECO:0000313" key="1">
    <source>
        <dbReference type="EnsemblPlants" id="KQK86487"/>
    </source>
</evidence>
<sequence length="187" mass="20812">MRVKDLLAQQGISRALHEKKPAKVEDDKWEEMQVQACATIRLCLSDQIMYHVMDESPPKKEGSDLAEHMNIFNQLIVDLGKVDVNIDDEDMAIVLLCSYMYWGYERSLISLGILHEEGWLYQAAPDKKTLRVMHGSKMVMVGEKSNAHQYKLKGSVVEGGVMGGNATMAVFYPDVGKVATASSGCSK</sequence>